<gene>
    <name evidence="2" type="ORF">HPULCUR_004292</name>
</gene>
<proteinExistence type="predicted"/>
<protein>
    <submittedName>
        <fullName evidence="2">Uncharacterized protein</fullName>
    </submittedName>
</protein>
<accession>A0ABP9XVS5</accession>
<evidence type="ECO:0000313" key="2">
    <source>
        <dbReference type="EMBL" id="GAA5798885.1"/>
    </source>
</evidence>
<sequence>MYGSLDDDYNFSCSFASGADTENEPNVDGLLNLASDVDAVIYPDSIRTPSYTNSETSSSVNTNADKKSIIEEDSEMATSAKDTTDSDSVDSSNDAIDYIASLKPPV</sequence>
<reference evidence="2 3" key="1">
    <citation type="submission" date="2024-04" db="EMBL/GenBank/DDBJ databases">
        <title>genome sequences of Mucor flavus KT1a and Helicostylum pulchrum KT1b strains isolation_sourced from the surface of a dry-aged beef.</title>
        <authorList>
            <person name="Toyotome T."/>
            <person name="Hosono M."/>
            <person name="Torimaru M."/>
            <person name="Fukuda K."/>
            <person name="Mikami N."/>
        </authorList>
    </citation>
    <scope>NUCLEOTIDE SEQUENCE [LARGE SCALE GENOMIC DNA]</scope>
    <source>
        <strain evidence="2 3">KT1b</strain>
    </source>
</reference>
<dbReference type="EMBL" id="BAABUJ010000011">
    <property type="protein sequence ID" value="GAA5798885.1"/>
    <property type="molecule type" value="Genomic_DNA"/>
</dbReference>
<dbReference type="Proteomes" id="UP001476247">
    <property type="component" value="Unassembled WGS sequence"/>
</dbReference>
<feature type="compositionally biased region" description="Low complexity" evidence="1">
    <location>
        <begin position="50"/>
        <end position="63"/>
    </location>
</feature>
<comment type="caution">
    <text evidence="2">The sequence shown here is derived from an EMBL/GenBank/DDBJ whole genome shotgun (WGS) entry which is preliminary data.</text>
</comment>
<feature type="region of interest" description="Disordered" evidence="1">
    <location>
        <begin position="46"/>
        <end position="93"/>
    </location>
</feature>
<organism evidence="2 3">
    <name type="scientific">Helicostylum pulchrum</name>
    <dbReference type="NCBI Taxonomy" id="562976"/>
    <lineage>
        <taxon>Eukaryota</taxon>
        <taxon>Fungi</taxon>
        <taxon>Fungi incertae sedis</taxon>
        <taxon>Mucoromycota</taxon>
        <taxon>Mucoromycotina</taxon>
        <taxon>Mucoromycetes</taxon>
        <taxon>Mucorales</taxon>
        <taxon>Mucorineae</taxon>
        <taxon>Mucoraceae</taxon>
        <taxon>Helicostylum</taxon>
    </lineage>
</organism>
<name>A0ABP9XVS5_9FUNG</name>
<evidence type="ECO:0000256" key="1">
    <source>
        <dbReference type="SAM" id="MobiDB-lite"/>
    </source>
</evidence>
<keyword evidence="3" id="KW-1185">Reference proteome</keyword>
<evidence type="ECO:0000313" key="3">
    <source>
        <dbReference type="Proteomes" id="UP001476247"/>
    </source>
</evidence>